<evidence type="ECO:0000313" key="1">
    <source>
        <dbReference type="EMBL" id="ABM80351.1"/>
    </source>
</evidence>
<dbReference type="KEGG" id="hbu:Hbut_0489"/>
<dbReference type="OrthoDB" id="15248at2157"/>
<dbReference type="STRING" id="415426.Hbut_0489"/>
<name>A2BK40_HYPBU</name>
<dbReference type="AlphaFoldDB" id="A2BK40"/>
<dbReference type="HOGENOM" id="CLU_1718192_0_0_2"/>
<dbReference type="GeneID" id="4781704"/>
<dbReference type="EnsemblBacteria" id="ABM80351">
    <property type="protein sequence ID" value="ABM80351"/>
    <property type="gene ID" value="Hbut_0489"/>
</dbReference>
<dbReference type="RefSeq" id="WP_011821669.1">
    <property type="nucleotide sequence ID" value="NC_008818.1"/>
</dbReference>
<accession>A2BK40</accession>
<evidence type="ECO:0000313" key="2">
    <source>
        <dbReference type="Proteomes" id="UP000002593"/>
    </source>
</evidence>
<dbReference type="Proteomes" id="UP000002593">
    <property type="component" value="Chromosome"/>
</dbReference>
<sequence length="152" mass="16968">MQPHIGQQKAEAIPETGWVAALKRILNSLQAIVSREFSRLRRAGTCSRDFLDFIDSLEERAAKEMANYGLQKLSIRGPPPKEDIVLGWFAIDNIVIELGLRGINKCGVLEELTAGKPPRVYARVYAEGRVAFILEASLEEEHMDTVEAGYII</sequence>
<organism evidence="1 2">
    <name type="scientific">Hyperthermus butylicus (strain DSM 5456 / JCM 9403 / PLM1-5)</name>
    <dbReference type="NCBI Taxonomy" id="415426"/>
    <lineage>
        <taxon>Archaea</taxon>
        <taxon>Thermoproteota</taxon>
        <taxon>Thermoprotei</taxon>
        <taxon>Desulfurococcales</taxon>
        <taxon>Pyrodictiaceae</taxon>
        <taxon>Hyperthermus</taxon>
    </lineage>
</organism>
<protein>
    <submittedName>
        <fullName evidence="1">Uncharacterized protein</fullName>
    </submittedName>
</protein>
<proteinExistence type="predicted"/>
<reference evidence="1 2" key="1">
    <citation type="journal article" date="2007" name="Archaea">
        <title>The genome of Hyperthermus butylicus: a sulfur-reducing, peptide fermenting, neutrophilic Crenarchaeote growing up to 108 degrees C.</title>
        <authorList>
            <person name="Brugger K."/>
            <person name="Chen L."/>
            <person name="Stark M."/>
            <person name="Zibat A."/>
            <person name="Redder P."/>
            <person name="Ruepp A."/>
            <person name="Awayez M."/>
            <person name="She Q."/>
            <person name="Garrett R.A."/>
            <person name="Klenk H.P."/>
        </authorList>
    </citation>
    <scope>NUCLEOTIDE SEQUENCE [LARGE SCALE GENOMIC DNA]</scope>
    <source>
        <strain evidence="2">DSM 5456 / JCM 9403 / PLM1-5</strain>
    </source>
</reference>
<keyword evidence="2" id="KW-1185">Reference proteome</keyword>
<gene>
    <name evidence="1" type="ordered locus">Hbut_0489</name>
</gene>
<dbReference type="EMBL" id="CP000493">
    <property type="protein sequence ID" value="ABM80351.1"/>
    <property type="molecule type" value="Genomic_DNA"/>
</dbReference>